<proteinExistence type="predicted"/>
<gene>
    <name evidence="3" type="ORF">PMYSY11_0520</name>
</gene>
<evidence type="ECO:0008006" key="4">
    <source>
        <dbReference type="Google" id="ProtNLM"/>
    </source>
</evidence>
<evidence type="ECO:0000313" key="3">
    <source>
        <dbReference type="EMBL" id="VEV95567.1"/>
    </source>
</evidence>
<keyword evidence="2" id="KW-0732">Signal</keyword>
<evidence type="ECO:0000256" key="2">
    <source>
        <dbReference type="SAM" id="SignalP"/>
    </source>
</evidence>
<protein>
    <recommendedName>
        <fullName evidence="4">Lipoprotein</fullName>
    </recommendedName>
</protein>
<dbReference type="PROSITE" id="PS51257">
    <property type="entry name" value="PROKAR_LIPOPROTEIN"/>
    <property type="match status" value="1"/>
</dbReference>
<dbReference type="EMBL" id="LR215729">
    <property type="protein sequence ID" value="VEV95567.1"/>
    <property type="molecule type" value="Genomic_DNA"/>
</dbReference>
<reference evidence="3" key="1">
    <citation type="submission" date="2019-02" db="EMBL/GenBank/DDBJ databases">
        <authorList>
            <consortium name="Genoscope - CEA"/>
            <person name="William W."/>
        </authorList>
    </citation>
    <scope>NUCLEOTIDE SEQUENCE [LARGE SCALE GENOMIC DNA]</scope>
    <source>
        <strain evidence="3">YSy11</strain>
    </source>
</reference>
<sequence>MRIATFLFAITCLLGLSACGLGETAATASLQAKQAEQAQQQMKQLKEQVEQANQASNLRLNDAMKQSQ</sequence>
<name>A0A653DYK9_9PSED</name>
<feature type="signal peptide" evidence="2">
    <location>
        <begin position="1"/>
        <end position="28"/>
    </location>
</feature>
<feature type="chain" id="PRO_5024993588" description="Lipoprotein" evidence="2">
    <location>
        <begin position="29"/>
        <end position="68"/>
    </location>
</feature>
<feature type="coiled-coil region" evidence="1">
    <location>
        <begin position="28"/>
        <end position="66"/>
    </location>
</feature>
<evidence type="ECO:0000256" key="1">
    <source>
        <dbReference type="SAM" id="Coils"/>
    </source>
</evidence>
<dbReference type="RefSeq" id="WP_150547478.1">
    <property type="nucleotide sequence ID" value="NZ_LR215729.2"/>
</dbReference>
<dbReference type="AlphaFoldDB" id="A0A653DYK9"/>
<keyword evidence="1" id="KW-0175">Coiled coil</keyword>
<organism evidence="3">
    <name type="scientific">Pseudomonas marincola</name>
    <dbReference type="NCBI Taxonomy" id="437900"/>
    <lineage>
        <taxon>Bacteria</taxon>
        <taxon>Pseudomonadati</taxon>
        <taxon>Pseudomonadota</taxon>
        <taxon>Gammaproteobacteria</taxon>
        <taxon>Pseudomonadales</taxon>
        <taxon>Pseudomonadaceae</taxon>
        <taxon>Pseudomonas</taxon>
    </lineage>
</organism>
<accession>A0A653DYK9</accession>